<keyword evidence="2" id="KW-0378">Hydrolase</keyword>
<name>A0AAQ1MFE8_9FIRM</name>
<dbReference type="RefSeq" id="WP_021660265.1">
    <property type="nucleotide sequence ID" value="NZ_FQVY01000003.1"/>
</dbReference>
<keyword evidence="4" id="KW-1185">Reference proteome</keyword>
<reference evidence="1 4" key="3">
    <citation type="journal article" date="2019" name="Nat. Med.">
        <title>A library of human gut bacterial isolates paired with longitudinal multiomics data enables mechanistic microbiome research.</title>
        <authorList>
            <person name="Poyet M."/>
            <person name="Groussin M."/>
            <person name="Gibbons S.M."/>
            <person name="Avila-Pacheco J."/>
            <person name="Jiang X."/>
            <person name="Kearney S.M."/>
            <person name="Perrotta A.R."/>
            <person name="Berdy B."/>
            <person name="Zhao S."/>
            <person name="Lieberman T.D."/>
            <person name="Swanson P.K."/>
            <person name="Smith M."/>
            <person name="Roesemann S."/>
            <person name="Alexander J.E."/>
            <person name="Rich S.A."/>
            <person name="Livny J."/>
            <person name="Vlamakis H."/>
            <person name="Clish C."/>
            <person name="Bullock K."/>
            <person name="Deik A."/>
            <person name="Scott J."/>
            <person name="Pierce K.A."/>
            <person name="Xavier R.J."/>
            <person name="Alm E.J."/>
        </authorList>
    </citation>
    <scope>NUCLEOTIDE SEQUENCE [LARGE SCALE GENOMIC DNA]</scope>
    <source>
        <strain evidence="1 4">BIOML-A2</strain>
    </source>
</reference>
<dbReference type="EMBL" id="WWVX01000008">
    <property type="protein sequence ID" value="MZL70525.1"/>
    <property type="molecule type" value="Genomic_DNA"/>
</dbReference>
<comment type="caution">
    <text evidence="2">The sequence shown here is derived from an EMBL/GenBank/DDBJ whole genome shotgun (WGS) entry which is preliminary data.</text>
</comment>
<protein>
    <submittedName>
        <fullName evidence="2">L-2-amino-thiazoline-4-carboxylic acid hydrolase</fullName>
    </submittedName>
</protein>
<reference evidence="3" key="2">
    <citation type="submission" date="2016-11" db="EMBL/GenBank/DDBJ databases">
        <authorList>
            <person name="Jaros S."/>
            <person name="Januszkiewicz K."/>
            <person name="Wedrychowicz H."/>
        </authorList>
    </citation>
    <scope>NUCLEOTIDE SEQUENCE [LARGE SCALE GENOMIC DNA]</scope>
    <source>
        <strain evidence="3">DSM 4029</strain>
    </source>
</reference>
<proteinExistence type="predicted"/>
<gene>
    <name evidence="1" type="ORF">GT747_12280</name>
    <name evidence="2" type="ORF">SAMN05444424_2230</name>
</gene>
<evidence type="ECO:0000313" key="4">
    <source>
        <dbReference type="Proteomes" id="UP000474718"/>
    </source>
</evidence>
<dbReference type="AlphaFoldDB" id="A0AAQ1MFE8"/>
<dbReference type="Proteomes" id="UP000474718">
    <property type="component" value="Unassembled WGS sequence"/>
</dbReference>
<evidence type="ECO:0000313" key="2">
    <source>
        <dbReference type="EMBL" id="SHG35697.1"/>
    </source>
</evidence>
<dbReference type="InterPro" id="IPR026002">
    <property type="entry name" value="ATC_hydrolase-like"/>
</dbReference>
<dbReference type="GO" id="GO:0016787">
    <property type="term" value="F:hydrolase activity"/>
    <property type="evidence" value="ECO:0007669"/>
    <property type="project" value="UniProtKB-KW"/>
</dbReference>
<dbReference type="EMBL" id="FQVY01000003">
    <property type="protein sequence ID" value="SHG35697.1"/>
    <property type="molecule type" value="Genomic_DNA"/>
</dbReference>
<sequence>MEFQIEHHAALFAYLAREALQRCGAAGEEAVREGVRQYGRQRGRRMARRAQRDGEPPNMTSYLLYGEWADREGKNRQELLGLAPYATACLTCGWCACWQELGLLEYGKLYCLDVDKSLVEGFNPDLVLDIHSTLSAGAERCHFVWNGASFDGESAAAFAAKKAAMGEKNQRDFLYHTAHLLHAMGETFAQLLPGESEAICQGALAAFANRYGQPAADAVKAATQADFEAV</sequence>
<dbReference type="Pfam" id="PF14196">
    <property type="entry name" value="ATC_hydrolase"/>
    <property type="match status" value="1"/>
</dbReference>
<accession>A0AAQ1MFE8</accession>
<organism evidence="2 3">
    <name type="scientific">Bittarella massiliensis</name>
    <name type="common">ex Durand et al. 2017</name>
    <dbReference type="NCBI Taxonomy" id="1720313"/>
    <lineage>
        <taxon>Bacteria</taxon>
        <taxon>Bacillati</taxon>
        <taxon>Bacillota</taxon>
        <taxon>Clostridia</taxon>
        <taxon>Eubacteriales</taxon>
        <taxon>Oscillospiraceae</taxon>
        <taxon>Bittarella (ex Durand et al. 2017)</taxon>
    </lineage>
</organism>
<evidence type="ECO:0000313" key="3">
    <source>
        <dbReference type="Proteomes" id="UP000184089"/>
    </source>
</evidence>
<dbReference type="Proteomes" id="UP000184089">
    <property type="component" value="Unassembled WGS sequence"/>
</dbReference>
<evidence type="ECO:0000313" key="1">
    <source>
        <dbReference type="EMBL" id="MZL70525.1"/>
    </source>
</evidence>
<reference evidence="2" key="1">
    <citation type="submission" date="2016-11" db="EMBL/GenBank/DDBJ databases">
        <authorList>
            <person name="Varghese N."/>
            <person name="Submissions S."/>
        </authorList>
    </citation>
    <scope>NUCLEOTIDE SEQUENCE</scope>
    <source>
        <strain evidence="2">DSM 4029</strain>
    </source>
</reference>